<name>A0A9Q5VIX7_PISSA</name>
<gene>
    <name evidence="1" type="ORF">Psal009_02073</name>
</gene>
<sequence length="565" mass="64662">MRLDIYFDGTGVSLNGSNERIYGRSVVGHAFVQNKAEDVFFDPSDYSNLLSNSNTAPYQSKHCKLYFSGPVSGDSIYEGRNQFQPGRNYNPSNISEAYLSRHQSTLWSQIHGGGWKHSLQLALLATVNLITENLAKHPSEKIIINIPASYSRGAVTAIAFTSTLSEILASMGFTSEQISIGQVHTIDPVADMDYGKLEASINRPSYRNYLASVEPIRIGSFTEELFLHYAVEEPRTLFKPQLPLLFDRNFANNRPLLIPDKVKASVRFSQACHQTIAYPEYHQEERCFPAGCETFKIITGKNFPTKKQTDSTWRHFGNASNRLFSKEKRCFQDITTIINPEVSVPYSHSVLYDTYHYFMHNSNGSATFLQALTDPNNKYHNLLNWAYQNSYLSLITGLSLSDFQEQLPSQQLLAQALQCKTKQELVLLALEYKHYKQYNSQFKIIDNQLNHQDLNKLINASVSQQKDHLKQHYKLPTTDLEQYKQVAHHAINNAMLNLRPSSTKEKLFKLQSIKGLIDKTNSEERCKQLLYLAERVTQHNMGLFHFRRLGYFSKDYHAIDLATFF</sequence>
<dbReference type="RefSeq" id="WP_016210508.1">
    <property type="nucleotide sequence ID" value="NZ_CP013773.1"/>
</dbReference>
<protein>
    <submittedName>
        <fullName evidence="1">Uncharacterized protein</fullName>
    </submittedName>
</protein>
<keyword evidence="2" id="KW-1185">Reference proteome</keyword>
<organism evidence="1 2">
    <name type="scientific">Piscirickettsia salmonis</name>
    <dbReference type="NCBI Taxonomy" id="1238"/>
    <lineage>
        <taxon>Bacteria</taxon>
        <taxon>Pseudomonadati</taxon>
        <taxon>Pseudomonadota</taxon>
        <taxon>Gammaproteobacteria</taxon>
        <taxon>Thiotrichales</taxon>
        <taxon>Piscirickettsiaceae</taxon>
        <taxon>Piscirickettsia</taxon>
    </lineage>
</organism>
<accession>A0A9Q5VIX7</accession>
<dbReference type="AlphaFoldDB" id="A0A9Q5VIX7"/>
<dbReference type="EMBL" id="CP038908">
    <property type="protein sequence ID" value="QGO06168.1"/>
    <property type="molecule type" value="Genomic_DNA"/>
</dbReference>
<dbReference type="GeneID" id="66741316"/>
<evidence type="ECO:0000313" key="1">
    <source>
        <dbReference type="EMBL" id="QGO06168.1"/>
    </source>
</evidence>
<reference evidence="1 2" key="1">
    <citation type="submission" date="2019-04" db="EMBL/GenBank/DDBJ databases">
        <title>Complete genome sequencing of Piscirickettsia salmonis strain Psal-009.</title>
        <authorList>
            <person name="Schober I."/>
            <person name="Bunk B."/>
            <person name="Sproer C."/>
            <person name="Carril G.P."/>
            <person name="Riedel T."/>
            <person name="Flores-Herrera P.A."/>
            <person name="Nourdin-Galindo G."/>
            <person name="Marshall S.H."/>
            <person name="Overmann J."/>
        </authorList>
    </citation>
    <scope>NUCLEOTIDE SEQUENCE [LARGE SCALE GENOMIC DNA]</scope>
    <source>
        <strain evidence="1 2">Psal-009</strain>
    </source>
</reference>
<proteinExistence type="predicted"/>
<dbReference type="Proteomes" id="UP000422232">
    <property type="component" value="Chromosome"/>
</dbReference>
<evidence type="ECO:0000313" key="2">
    <source>
        <dbReference type="Proteomes" id="UP000422232"/>
    </source>
</evidence>